<dbReference type="EMBL" id="CP003017">
    <property type="protein sequence ID" value="AEN90329.1"/>
    <property type="molecule type" value="Genomic_DNA"/>
</dbReference>
<organism evidence="1 2">
    <name type="scientific">Priestia megaterium (strain WSH-002)</name>
    <name type="common">Bacillus megaterium</name>
    <dbReference type="NCBI Taxonomy" id="1006007"/>
    <lineage>
        <taxon>Bacteria</taxon>
        <taxon>Bacillati</taxon>
        <taxon>Bacillota</taxon>
        <taxon>Bacilli</taxon>
        <taxon>Bacillales</taxon>
        <taxon>Bacillaceae</taxon>
        <taxon>Priestia</taxon>
    </lineage>
</organism>
<dbReference type="AlphaFoldDB" id="A0A8D3X3G9"/>
<evidence type="ECO:0000313" key="1">
    <source>
        <dbReference type="EMBL" id="AEN90329.1"/>
    </source>
</evidence>
<protein>
    <recommendedName>
        <fullName evidence="3">DUF4304 domain-containing protein</fullName>
    </recommendedName>
</protein>
<dbReference type="Pfam" id="PF14137">
    <property type="entry name" value="DUF4304"/>
    <property type="match status" value="1"/>
</dbReference>
<dbReference type="KEGG" id="bmh:BMWSH_3447"/>
<reference evidence="1 2" key="1">
    <citation type="journal article" date="2011" name="J. Bacteriol.">
        <title>Complete genome sequence of the industrial strain Bacillus megaterium WSH-002.</title>
        <authorList>
            <person name="Liu L."/>
            <person name="Li Y."/>
            <person name="Zhang J."/>
            <person name="Zou W."/>
            <person name="Zhou Z."/>
            <person name="Liu J."/>
            <person name="Li X."/>
            <person name="Wang L."/>
            <person name="Chen J."/>
        </authorList>
    </citation>
    <scope>NUCLEOTIDE SEQUENCE [LARGE SCALE GENOMIC DNA]</scope>
    <source>
        <strain evidence="1 2">WSH-002</strain>
    </source>
</reference>
<accession>A0A8D3X3G9</accession>
<evidence type="ECO:0008006" key="3">
    <source>
        <dbReference type="Google" id="ProtNLM"/>
    </source>
</evidence>
<dbReference type="InterPro" id="IPR025412">
    <property type="entry name" value="DUF4304"/>
</dbReference>
<proteinExistence type="predicted"/>
<dbReference type="Proteomes" id="UP000001283">
    <property type="component" value="Chromosome"/>
</dbReference>
<name>A0A8D3X3G9_PRIMW</name>
<sequence length="133" mass="15895">MSVERDNMINSLRKNVIPIMRNRGFKGSFPHFYRQLEDRVDLLMFQFSAWGGVLYIKLSKCSPEGHTDVSETFHKPNKIKVYDIDIEHRQRLGKDSYEMFEFNKENTELISLGVRDALKEAEEWWNYSANWWV</sequence>
<dbReference type="RefSeq" id="WP_014460612.1">
    <property type="nucleotide sequence ID" value="NC_017138.1"/>
</dbReference>
<gene>
    <name evidence="1" type="ORF">BMWSH_3447</name>
</gene>
<evidence type="ECO:0000313" key="2">
    <source>
        <dbReference type="Proteomes" id="UP000001283"/>
    </source>
</evidence>